<sequence>MTTFTFFVLLFYGVGDSCDCYINPSDQIVDFRDEFSFVQPGDTLCILGGLRGRLKIMNFHGEEADPIRFVNVGGQVVISTDGDVGLHVVNSRYIQISGTGDEGEFYGIRIDGAGKKGMQLNRKTSHIEVDHVEIANIGLDPDSHGIGLVWNTHATCPDGSDTTYAYDYDGDGEDVGDLNDVVSRENFTQSHGVFHDLYIHDTLTEGMYLGLPYYLEGHVHNCQGGPIALNGPVTEHIAVYDNVIENTGYEGINVKSAVAACQIMGNRVTGDSLRDNNSQNGGIALGPGCNCEVFNNRITDGKGKGIFLYYNANGSIVFNNTIIRPGSGSGSPRQGIEVNHNVPGDEAGMFILNNTIVSPTKNAIKLRTESGDAHLVANNLIIQDNNYDVIKIKGQGQVDVQANQVYDTPPPCLFTDVQADDLHLSPCSPAIDQGIDTTPYGVSFDFDYQPRPQGAQHDVGAFEHTPNTKR</sequence>
<dbReference type="EMBL" id="CP071793">
    <property type="protein sequence ID" value="QTD48749.1"/>
    <property type="molecule type" value="Genomic_DNA"/>
</dbReference>
<name>A0A8A4TF72_SULCO</name>
<dbReference type="InterPro" id="IPR011050">
    <property type="entry name" value="Pectin_lyase_fold/virulence"/>
</dbReference>
<dbReference type="InterPro" id="IPR039448">
    <property type="entry name" value="Beta_helix"/>
</dbReference>
<gene>
    <name evidence="2" type="ORF">J3U87_24475</name>
</gene>
<dbReference type="SUPFAM" id="SSF51126">
    <property type="entry name" value="Pectin lyase-like"/>
    <property type="match status" value="1"/>
</dbReference>
<dbReference type="SMART" id="SM00710">
    <property type="entry name" value="PbH1"/>
    <property type="match status" value="6"/>
</dbReference>
<evidence type="ECO:0000313" key="3">
    <source>
        <dbReference type="Proteomes" id="UP000663929"/>
    </source>
</evidence>
<dbReference type="KEGG" id="scor:J3U87_24475"/>
<dbReference type="NCBIfam" id="TIGR03804">
    <property type="entry name" value="para_beta_helix"/>
    <property type="match status" value="1"/>
</dbReference>
<dbReference type="NCBIfam" id="NF041518">
    <property type="entry name" value="choice_anch_Q"/>
    <property type="match status" value="1"/>
</dbReference>
<dbReference type="Pfam" id="PF13229">
    <property type="entry name" value="Beta_helix"/>
    <property type="match status" value="1"/>
</dbReference>
<dbReference type="RefSeq" id="WP_237378400.1">
    <property type="nucleotide sequence ID" value="NZ_CP071793.1"/>
</dbReference>
<dbReference type="InterPro" id="IPR022441">
    <property type="entry name" value="Para_beta_helix_rpt-2"/>
</dbReference>
<protein>
    <submittedName>
        <fullName evidence="2">Right-handed parallel beta-helix repeat-containing protein</fullName>
    </submittedName>
</protein>
<reference evidence="2" key="1">
    <citation type="submission" date="2021-03" db="EMBL/GenBank/DDBJ databases">
        <title>Acanthopleuribacteraceae sp. M133.</title>
        <authorList>
            <person name="Wang G."/>
        </authorList>
    </citation>
    <scope>NUCLEOTIDE SEQUENCE</scope>
    <source>
        <strain evidence="2">M133</strain>
    </source>
</reference>
<dbReference type="InterPro" id="IPR006626">
    <property type="entry name" value="PbH1"/>
</dbReference>
<accession>A0A8A4TF72</accession>
<keyword evidence="3" id="KW-1185">Reference proteome</keyword>
<dbReference type="InterPro" id="IPR059226">
    <property type="entry name" value="Choice_anch_Q_dom"/>
</dbReference>
<dbReference type="Proteomes" id="UP000663929">
    <property type="component" value="Chromosome"/>
</dbReference>
<dbReference type="InterPro" id="IPR012334">
    <property type="entry name" value="Pectin_lyas_fold"/>
</dbReference>
<dbReference type="AlphaFoldDB" id="A0A8A4TF72"/>
<evidence type="ECO:0000313" key="2">
    <source>
        <dbReference type="EMBL" id="QTD48749.1"/>
    </source>
</evidence>
<proteinExistence type="predicted"/>
<organism evidence="2 3">
    <name type="scientific">Sulfidibacter corallicola</name>
    <dbReference type="NCBI Taxonomy" id="2818388"/>
    <lineage>
        <taxon>Bacteria</taxon>
        <taxon>Pseudomonadati</taxon>
        <taxon>Acidobacteriota</taxon>
        <taxon>Holophagae</taxon>
        <taxon>Acanthopleuribacterales</taxon>
        <taxon>Acanthopleuribacteraceae</taxon>
        <taxon>Sulfidibacter</taxon>
    </lineage>
</organism>
<feature type="domain" description="Right handed beta helix" evidence="1">
    <location>
        <begin position="237"/>
        <end position="379"/>
    </location>
</feature>
<dbReference type="Gene3D" id="2.160.20.10">
    <property type="entry name" value="Single-stranded right-handed beta-helix, Pectin lyase-like"/>
    <property type="match status" value="1"/>
</dbReference>
<evidence type="ECO:0000259" key="1">
    <source>
        <dbReference type="Pfam" id="PF13229"/>
    </source>
</evidence>